<evidence type="ECO:0000313" key="4">
    <source>
        <dbReference type="Proteomes" id="UP000291121"/>
    </source>
</evidence>
<feature type="region of interest" description="Disordered" evidence="1">
    <location>
        <begin position="78"/>
        <end position="103"/>
    </location>
</feature>
<evidence type="ECO:0000259" key="2">
    <source>
        <dbReference type="Pfam" id="PF10145"/>
    </source>
</evidence>
<feature type="region of interest" description="Disordered" evidence="1">
    <location>
        <begin position="484"/>
        <end position="526"/>
    </location>
</feature>
<protein>
    <submittedName>
        <fullName evidence="3">Phage tail tape measure protein</fullName>
    </submittedName>
</protein>
<dbReference type="NCBIfam" id="TIGR01760">
    <property type="entry name" value="tape_meas_TP901"/>
    <property type="match status" value="1"/>
</dbReference>
<dbReference type="PANTHER" id="PTHR21525">
    <property type="entry name" value="MOTILE SPERM PROTEIN"/>
    <property type="match status" value="1"/>
</dbReference>
<keyword evidence="4" id="KW-1185">Reference proteome</keyword>
<dbReference type="RefSeq" id="WP_208671553.1">
    <property type="nucleotide sequence ID" value="NZ_CP024767.1"/>
</dbReference>
<dbReference type="PANTHER" id="PTHR21525:SF9">
    <property type="entry name" value="CHANNEL_COLICIN DOMAIN-CONTAINING PROTEIN"/>
    <property type="match status" value="1"/>
</dbReference>
<evidence type="ECO:0000313" key="3">
    <source>
        <dbReference type="EMBL" id="QAY84486.1"/>
    </source>
</evidence>
<proteinExistence type="predicted"/>
<dbReference type="AlphaFoldDB" id="A0A4P6G2Z3"/>
<sequence>MAESKYSPPGAEINRIELPPLGSASETLGLAGSADLLSGLNVALTTASLDIHLLVDAQEKLREALASLNGTLSSQQSLLKANTSRSAPATETKSKLKAEVDQHAPPEDLQSAMAMQTAMVDINQKLQIDPDKLQVLSHDTSKIAAEKLTSPSGTTGVQLVQVQMAAVNAGLVKNVKSEDLTHVLTDFARDTGIMASAYKIDVKDAGELLTGWRTSLKLDREKSLDLGDAANRLGASVDLTVTAADIGSVVKNGGDTSLAAGMKPEQVAAIAAALLNTSMSKDSAGASLKTLGMAFGRGDKATPEQRAAWAQLDIEPGALASRMRTDAQGAVKDVLAVLKSKPAEQQRSLIKTLFEGDDGISKLLNTPQDLNNAFTVASDKSRGSMAQTADARGNTSQARWNALDASRARLDTALANAVAPLTDLAILSADLLVSGVSWVVEAIPKVIAGLVLVGAALATPFRGPILSKLTSIVSSAKTELLKPDAAIKPPGSDAIVGQDQKKAGERTQDTNGKQKPQGAANTKTPSTTIRSRLATSMTRAKTFTGRLGAPLALASASYDGVKALMAGDYKAASGAVGSGVGGLAGGYAGAATGAMIGSFIPVPVVGTAIGALVGGLIGSYVGSMGGEALGESIYTEVDRLQSPDQVSKDLTTAQTSNQQNSMTANIYINGQDQASASQLANLVVQQITGQFGLMTMPNSLAMRSDAALTDGGS</sequence>
<dbReference type="EMBL" id="CP024767">
    <property type="protein sequence ID" value="QAY84486.1"/>
    <property type="molecule type" value="Genomic_DNA"/>
</dbReference>
<feature type="compositionally biased region" description="Basic and acidic residues" evidence="1">
    <location>
        <begin position="499"/>
        <end position="508"/>
    </location>
</feature>
<gene>
    <name evidence="3" type="ORF">CUN61_11010</name>
</gene>
<dbReference type="Pfam" id="PF10145">
    <property type="entry name" value="PhageMin_Tail"/>
    <property type="match status" value="1"/>
</dbReference>
<feature type="compositionally biased region" description="Polar residues" evidence="1">
    <location>
        <begin position="509"/>
        <end position="526"/>
    </location>
</feature>
<feature type="compositionally biased region" description="Basic and acidic residues" evidence="1">
    <location>
        <begin position="92"/>
        <end position="103"/>
    </location>
</feature>
<organism evidence="3 4">
    <name type="scientific">Pseudomonas arsenicoxydans</name>
    <dbReference type="NCBI Taxonomy" id="702115"/>
    <lineage>
        <taxon>Bacteria</taxon>
        <taxon>Pseudomonadati</taxon>
        <taxon>Pseudomonadota</taxon>
        <taxon>Gammaproteobacteria</taxon>
        <taxon>Pseudomonadales</taxon>
        <taxon>Pseudomonadaceae</taxon>
        <taxon>Pseudomonas</taxon>
    </lineage>
</organism>
<accession>A0A4P6G2Z3</accession>
<dbReference type="InterPro" id="IPR010090">
    <property type="entry name" value="Phage_tape_meas"/>
</dbReference>
<feature type="domain" description="Phage tail tape measure protein" evidence="2">
    <location>
        <begin position="183"/>
        <end position="354"/>
    </location>
</feature>
<reference evidence="3 4" key="1">
    <citation type="submission" date="2017-11" db="EMBL/GenBank/DDBJ databases">
        <title>Genome sequence of Pseudomonas arsenicoxydans ACM1.</title>
        <authorList>
            <person name="Nascimento F.X."/>
        </authorList>
    </citation>
    <scope>NUCLEOTIDE SEQUENCE [LARGE SCALE GENOMIC DNA]</scope>
    <source>
        <strain evidence="3 4">ACM1</strain>
    </source>
</reference>
<evidence type="ECO:0000256" key="1">
    <source>
        <dbReference type="SAM" id="MobiDB-lite"/>
    </source>
</evidence>
<name>A0A4P6G2Z3_9PSED</name>
<dbReference type="Proteomes" id="UP000291121">
    <property type="component" value="Chromosome"/>
</dbReference>
<feature type="compositionally biased region" description="Polar residues" evidence="1">
    <location>
        <begin position="78"/>
        <end position="91"/>
    </location>
</feature>